<dbReference type="NCBIfam" id="NF002673">
    <property type="entry name" value="PRK02399.1-1"/>
    <property type="match status" value="1"/>
</dbReference>
<dbReference type="EMBL" id="WTUW01000009">
    <property type="protein sequence ID" value="MZR32287.1"/>
    <property type="molecule type" value="Genomic_DNA"/>
</dbReference>
<dbReference type="InterPro" id="IPR027417">
    <property type="entry name" value="P-loop_NTPase"/>
</dbReference>
<dbReference type="InterPro" id="IPR056778">
    <property type="entry name" value="UPF0261_C"/>
</dbReference>
<protein>
    <submittedName>
        <fullName evidence="5">ATP-binding cassette domain-containing protein</fullName>
    </submittedName>
</protein>
<gene>
    <name evidence="5" type="ORF">GQE98_16735</name>
</gene>
<organism evidence="5 6">
    <name type="scientific">Sneathiella litorea</name>
    <dbReference type="NCBI Taxonomy" id="2606216"/>
    <lineage>
        <taxon>Bacteria</taxon>
        <taxon>Pseudomonadati</taxon>
        <taxon>Pseudomonadota</taxon>
        <taxon>Alphaproteobacteria</taxon>
        <taxon>Sneathiellales</taxon>
        <taxon>Sneathiellaceae</taxon>
        <taxon>Sneathiella</taxon>
    </lineage>
</organism>
<dbReference type="NCBIfam" id="NF002674">
    <property type="entry name" value="PRK02399.1-2"/>
    <property type="match status" value="1"/>
</dbReference>
<dbReference type="InterPro" id="IPR017871">
    <property type="entry name" value="ABC_transporter-like_CS"/>
</dbReference>
<keyword evidence="1" id="KW-0547">Nucleotide-binding</keyword>
<dbReference type="Pfam" id="PF23189">
    <property type="entry name" value="UPF0261_C"/>
    <property type="match status" value="1"/>
</dbReference>
<evidence type="ECO:0000259" key="4">
    <source>
        <dbReference type="PROSITE" id="PS50893"/>
    </source>
</evidence>
<feature type="region of interest" description="Disordered" evidence="3">
    <location>
        <begin position="261"/>
        <end position="287"/>
    </location>
</feature>
<dbReference type="PROSITE" id="PS00211">
    <property type="entry name" value="ABC_TRANSPORTER_1"/>
    <property type="match status" value="1"/>
</dbReference>
<dbReference type="PANTHER" id="PTHR31862:SF1">
    <property type="entry name" value="UPF0261 DOMAIN PROTEIN (AFU_ORTHOLOGUE AFUA_1G10120)"/>
    <property type="match status" value="1"/>
</dbReference>
<dbReference type="Pfam" id="PF00005">
    <property type="entry name" value="ABC_tran"/>
    <property type="match status" value="1"/>
</dbReference>
<dbReference type="CDD" id="cd03224">
    <property type="entry name" value="ABC_TM1139_LivF_branched"/>
    <property type="match status" value="1"/>
</dbReference>
<evidence type="ECO:0000256" key="1">
    <source>
        <dbReference type="ARBA" id="ARBA00022741"/>
    </source>
</evidence>
<keyword evidence="6" id="KW-1185">Reference proteome</keyword>
<dbReference type="Gene3D" id="3.40.50.300">
    <property type="entry name" value="P-loop containing nucleotide triphosphate hydrolases"/>
    <property type="match status" value="1"/>
</dbReference>
<dbReference type="Gene3D" id="3.40.50.12020">
    <property type="entry name" value="Uncharacterised protein family UPF0261, NN domain"/>
    <property type="match status" value="1"/>
</dbReference>
<dbReference type="CDD" id="cd15488">
    <property type="entry name" value="Tm-1-like"/>
    <property type="match status" value="1"/>
</dbReference>
<keyword evidence="2 5" id="KW-0067">ATP-binding</keyword>
<dbReference type="Proteomes" id="UP000476030">
    <property type="component" value="Unassembled WGS sequence"/>
</dbReference>
<dbReference type="InterPro" id="IPR044122">
    <property type="entry name" value="UPF0261_N"/>
</dbReference>
<dbReference type="SMART" id="SM00382">
    <property type="entry name" value="AAA"/>
    <property type="match status" value="1"/>
</dbReference>
<dbReference type="AlphaFoldDB" id="A0A6L8WDR2"/>
<dbReference type="GO" id="GO:0005524">
    <property type="term" value="F:ATP binding"/>
    <property type="evidence" value="ECO:0007669"/>
    <property type="project" value="UniProtKB-KW"/>
</dbReference>
<dbReference type="Pfam" id="PF06792">
    <property type="entry name" value="UPF0261"/>
    <property type="match status" value="1"/>
</dbReference>
<dbReference type="InterPro" id="IPR003593">
    <property type="entry name" value="AAA+_ATPase"/>
</dbReference>
<reference evidence="5 6" key="1">
    <citation type="submission" date="2019-12" db="EMBL/GenBank/DDBJ databases">
        <title>Snethiella sp. nov. sp. isolated from sea sand.</title>
        <authorList>
            <person name="Kim J."/>
            <person name="Jeong S.E."/>
            <person name="Jung H.S."/>
            <person name="Jeon C.O."/>
        </authorList>
    </citation>
    <scope>NUCLEOTIDE SEQUENCE [LARGE SCALE GENOMIC DNA]</scope>
    <source>
        <strain evidence="5 6">DP05</strain>
    </source>
</reference>
<feature type="compositionally biased region" description="Basic and acidic residues" evidence="3">
    <location>
        <begin position="272"/>
        <end position="286"/>
    </location>
</feature>
<dbReference type="PROSITE" id="PS50893">
    <property type="entry name" value="ABC_TRANSPORTER_2"/>
    <property type="match status" value="1"/>
</dbReference>
<sequence length="750" mass="82042">MVDRNNRRQTPAAILQIKDLHVYYGQSHALQGVNLTLDHGVHAVVGRNGMGKTTLCNAIMGLLPVRRGSVRYQGEDITGLPPYKVASKGIGYTPQGRRLWPALSVHEHLKLCESGGSWTIDRIYEVFPRLFERRRNGAGQLSGGEQQMLAISRALLQDPQLLILDEPTEGLAPVIVDQVEKLLAELAAEADVAILLIEQNISVATSISEDVAIMANGRISRVMPARELAADRALQERLLGVGRHSHDDIELPQLLEIAAPEEPSTEEPLVSEEDKAQAPEEKEPARKTVVYKSPTRWSRTAWEERVSKPDDSPQAARPFDVVPEPLFKEPPLSFDAMSGDDVLVVGTFDTKGVELSYIRDRVASHGLRVRTVDLSTTQKPSSADVPPHMVAAYHPGGASAVFTGDRGKSVRAMAEAFENWIRRQRGLGGIISAGGSGGTALVTPAMRQLPVGIPKVMISTVASGEVGQYVGPTDIMMMYSVTDVQGLNKISRRVLANGANAISGMVMDAKKHPEAKLSKNDKPGLGLTMFGVTTQAIQQLTAELEDHFECMVFHATGTGGRSMEKLVDSGMLEAAIDLTTTEICDMMMGGFFAATEDRFDAFIRTRVPYVGSVGALDMVNFGARNTVPERYRDRKFVEHNPQITLMRTTAAENARMGEWIADKLNQMTGPVRFLIPEGGVSALDAPGQPFYDPEANRALFDALSSRFQETAQRRLIRTPYHINDPAFTQAVITALEEIYPTARSKRNAAY</sequence>
<dbReference type="PANTHER" id="PTHR31862">
    <property type="entry name" value="UPF0261 DOMAIN PROTEIN (AFU_ORTHOLOGUE AFUA_1G10120)"/>
    <property type="match status" value="1"/>
</dbReference>
<dbReference type="InterPro" id="IPR003439">
    <property type="entry name" value="ABC_transporter-like_ATP-bd"/>
</dbReference>
<evidence type="ECO:0000256" key="3">
    <source>
        <dbReference type="SAM" id="MobiDB-lite"/>
    </source>
</evidence>
<name>A0A6L8WDR2_9PROT</name>
<evidence type="ECO:0000256" key="2">
    <source>
        <dbReference type="ARBA" id="ARBA00022840"/>
    </source>
</evidence>
<dbReference type="RefSeq" id="WP_161316885.1">
    <property type="nucleotide sequence ID" value="NZ_WTUW01000009.1"/>
</dbReference>
<dbReference type="GO" id="GO:0016887">
    <property type="term" value="F:ATP hydrolysis activity"/>
    <property type="evidence" value="ECO:0007669"/>
    <property type="project" value="InterPro"/>
</dbReference>
<dbReference type="Gene3D" id="3.40.50.12030">
    <property type="entry name" value="Uncharacterised protein family UPF0261, NC domain"/>
    <property type="match status" value="1"/>
</dbReference>
<evidence type="ECO:0000313" key="6">
    <source>
        <dbReference type="Proteomes" id="UP000476030"/>
    </source>
</evidence>
<proteinExistence type="predicted"/>
<feature type="domain" description="ABC transporter" evidence="4">
    <location>
        <begin position="15"/>
        <end position="241"/>
    </location>
</feature>
<evidence type="ECO:0000313" key="5">
    <source>
        <dbReference type="EMBL" id="MZR32287.1"/>
    </source>
</evidence>
<accession>A0A6L8WDR2</accession>
<dbReference type="SUPFAM" id="SSF52540">
    <property type="entry name" value="P-loop containing nucleoside triphosphate hydrolases"/>
    <property type="match status" value="1"/>
</dbReference>
<dbReference type="InterPro" id="IPR051353">
    <property type="entry name" value="Tobamovirus_resist_UPF0261"/>
</dbReference>
<comment type="caution">
    <text evidence="5">The sequence shown here is derived from an EMBL/GenBank/DDBJ whole genome shotgun (WGS) entry which is preliminary data.</text>
</comment>